<name>A0A7X1KP95_9SPHN</name>
<feature type="domain" description="FAD-binding" evidence="10">
    <location>
        <begin position="21"/>
        <end position="173"/>
    </location>
</feature>
<dbReference type="PANTHER" id="PTHR42685:SF4">
    <property type="entry name" value="GERANYLGERANYL DIPHOSPHATE REDUCTASE, CHLOROPLASTIC"/>
    <property type="match status" value="1"/>
</dbReference>
<keyword evidence="12" id="KW-1185">Reference proteome</keyword>
<comment type="pathway">
    <text evidence="7">Porphyrin-containing compound metabolism.</text>
</comment>
<dbReference type="NCBIfam" id="TIGR02023">
    <property type="entry name" value="BchP-ChlP"/>
    <property type="match status" value="1"/>
</dbReference>
<comment type="caution">
    <text evidence="11">The sequence shown here is derived from an EMBL/GenBank/DDBJ whole genome shotgun (WGS) entry which is preliminary data.</text>
</comment>
<dbReference type="PRINTS" id="PR00420">
    <property type="entry name" value="RNGMNOXGNASE"/>
</dbReference>
<evidence type="ECO:0000256" key="7">
    <source>
        <dbReference type="ARBA" id="ARBA00023444"/>
    </source>
</evidence>
<comment type="similarity">
    <text evidence="1">Belongs to the geranylgeranyl reductase family. ChlP subfamily.</text>
</comment>
<evidence type="ECO:0000256" key="2">
    <source>
        <dbReference type="ARBA" id="ARBA00012380"/>
    </source>
</evidence>
<dbReference type="SUPFAM" id="SSF51905">
    <property type="entry name" value="FAD/NAD(P)-binding domain"/>
    <property type="match status" value="1"/>
</dbReference>
<organism evidence="11 12">
    <name type="scientific">Novosphingobium piscinae</name>
    <dbReference type="NCBI Taxonomy" id="1507448"/>
    <lineage>
        <taxon>Bacteria</taxon>
        <taxon>Pseudomonadati</taxon>
        <taxon>Pseudomonadota</taxon>
        <taxon>Alphaproteobacteria</taxon>
        <taxon>Sphingomonadales</taxon>
        <taxon>Sphingomonadaceae</taxon>
        <taxon>Novosphingobium</taxon>
    </lineage>
</organism>
<accession>A0A7X1KP95</accession>
<evidence type="ECO:0000313" key="11">
    <source>
        <dbReference type="EMBL" id="MBC2668516.1"/>
    </source>
</evidence>
<dbReference type="RefSeq" id="WP_185678380.1">
    <property type="nucleotide sequence ID" value="NZ_JACLAX010000003.1"/>
</dbReference>
<sequence>MNQPSTLSAPASSGSEAIAFDVVVVGGGPCGATAAWDLARAGHKVLLLDRGGRIKPCGGAVPPRLLEEFEVPQSLLVARARAARMVAPSNRVVDMPVGEIGYVGMVDRDVFDEWLRARAATAGAERRTGTYERVEHDGLPGAVVCYSTERGGDLVRVRTRLVIGADGARSGVARGNVPGAERNPCVFAYHEVVRAPKATEQGFDGSRCDVIYQGRVSPDFYGWVFPHGDTASIGVGSAHKGFSLRGSVQRMRDEMGLARCETIRREGAPIPLKPLKHWDNGRDVLLAGDAAGVVAPASGEGIYYAMVCGRIAAQTAQAFIASGNPAVLRRARRDFLKLHGRVFWILGIMQYFWYSSDKRRERFVAMCADRDVQQLTWQAYMNKRLVRAKPMAHLRIFIKDCAHLLGIGRPEPRELTP</sequence>
<dbReference type="Proteomes" id="UP000551327">
    <property type="component" value="Unassembled WGS sequence"/>
</dbReference>
<keyword evidence="5" id="KW-0560">Oxidoreductase</keyword>
<dbReference type="GO" id="GO:0071949">
    <property type="term" value="F:FAD binding"/>
    <property type="evidence" value="ECO:0007669"/>
    <property type="project" value="InterPro"/>
</dbReference>
<dbReference type="InterPro" id="IPR002938">
    <property type="entry name" value="FAD-bd"/>
</dbReference>
<dbReference type="InterPro" id="IPR050407">
    <property type="entry name" value="Geranylgeranyl_reductase"/>
</dbReference>
<dbReference type="InterPro" id="IPR036188">
    <property type="entry name" value="FAD/NAD-bd_sf"/>
</dbReference>
<evidence type="ECO:0000256" key="3">
    <source>
        <dbReference type="ARBA" id="ARBA00022531"/>
    </source>
</evidence>
<keyword evidence="4" id="KW-0521">NADP</keyword>
<dbReference type="EC" id="1.3.1.83" evidence="2"/>
<dbReference type="InterPro" id="IPR010253">
    <property type="entry name" value="BchP_ChlP_pln/prok"/>
</dbReference>
<evidence type="ECO:0000256" key="6">
    <source>
        <dbReference type="ARBA" id="ARBA00023171"/>
    </source>
</evidence>
<dbReference type="GO" id="GO:0045550">
    <property type="term" value="F:geranylgeranyl reductase activity"/>
    <property type="evidence" value="ECO:0007669"/>
    <property type="project" value="InterPro"/>
</dbReference>
<dbReference type="AlphaFoldDB" id="A0A7X1KP95"/>
<dbReference type="InterPro" id="IPR011777">
    <property type="entry name" value="Geranylgeranyl_Rdtase_fam"/>
</dbReference>
<keyword evidence="6" id="KW-0149">Chlorophyll biosynthesis</keyword>
<dbReference type="PANTHER" id="PTHR42685">
    <property type="entry name" value="GERANYLGERANYL DIPHOSPHATE REDUCTASE"/>
    <property type="match status" value="1"/>
</dbReference>
<dbReference type="GO" id="GO:0102067">
    <property type="term" value="F:geranylgeranyl diphosphate reductase activity"/>
    <property type="evidence" value="ECO:0007669"/>
    <property type="project" value="UniProtKB-EC"/>
</dbReference>
<gene>
    <name evidence="11" type="ORF">H7F53_05095</name>
</gene>
<dbReference type="EMBL" id="JACLAX010000003">
    <property type="protein sequence ID" value="MBC2668516.1"/>
    <property type="molecule type" value="Genomic_DNA"/>
</dbReference>
<dbReference type="Pfam" id="PF01494">
    <property type="entry name" value="FAD_binding_3"/>
    <property type="match status" value="1"/>
</dbReference>
<evidence type="ECO:0000256" key="8">
    <source>
        <dbReference type="ARBA" id="ARBA00033069"/>
    </source>
</evidence>
<evidence type="ECO:0000256" key="1">
    <source>
        <dbReference type="ARBA" id="ARBA00006632"/>
    </source>
</evidence>
<dbReference type="Gene3D" id="3.50.50.60">
    <property type="entry name" value="FAD/NAD(P)-binding domain"/>
    <property type="match status" value="1"/>
</dbReference>
<proteinExistence type="inferred from homology"/>
<comment type="catalytic activity">
    <reaction evidence="9">
        <text>phytyl diphosphate + 3 NADP(+) = geranylgeranyl diphosphate + 3 NADPH + 3 H(+)</text>
        <dbReference type="Rhea" id="RHEA:26229"/>
        <dbReference type="ChEBI" id="CHEBI:15378"/>
        <dbReference type="ChEBI" id="CHEBI:57533"/>
        <dbReference type="ChEBI" id="CHEBI:57783"/>
        <dbReference type="ChEBI" id="CHEBI:58349"/>
        <dbReference type="ChEBI" id="CHEBI:75434"/>
        <dbReference type="EC" id="1.3.1.83"/>
    </reaction>
</comment>
<dbReference type="GO" id="GO:0015979">
    <property type="term" value="P:photosynthesis"/>
    <property type="evidence" value="ECO:0007669"/>
    <property type="project" value="UniProtKB-KW"/>
</dbReference>
<protein>
    <recommendedName>
        <fullName evidence="2">geranylgeranyl diphosphate reductase</fullName>
        <ecNumber evidence="2">1.3.1.83</ecNumber>
    </recommendedName>
    <alternativeName>
        <fullName evidence="8">Geranylgeranyl reductase</fullName>
    </alternativeName>
</protein>
<reference evidence="11 12" key="1">
    <citation type="submission" date="2020-08" db="EMBL/GenBank/DDBJ databases">
        <title>The genome sequence of type strain Novosphingobium piscinae KCTC 42194.</title>
        <authorList>
            <person name="Liu Y."/>
        </authorList>
    </citation>
    <scope>NUCLEOTIDE SEQUENCE [LARGE SCALE GENOMIC DNA]</scope>
    <source>
        <strain evidence="11 12">KCTC 42194</strain>
    </source>
</reference>
<keyword evidence="3" id="KW-0602">Photosynthesis</keyword>
<evidence type="ECO:0000259" key="10">
    <source>
        <dbReference type="Pfam" id="PF01494"/>
    </source>
</evidence>
<evidence type="ECO:0000256" key="5">
    <source>
        <dbReference type="ARBA" id="ARBA00023002"/>
    </source>
</evidence>
<evidence type="ECO:0000256" key="9">
    <source>
        <dbReference type="ARBA" id="ARBA00047837"/>
    </source>
</evidence>
<evidence type="ECO:0000313" key="12">
    <source>
        <dbReference type="Proteomes" id="UP000551327"/>
    </source>
</evidence>
<dbReference type="GO" id="GO:0015995">
    <property type="term" value="P:chlorophyll biosynthetic process"/>
    <property type="evidence" value="ECO:0007669"/>
    <property type="project" value="UniProtKB-KW"/>
</dbReference>
<evidence type="ECO:0000256" key="4">
    <source>
        <dbReference type="ARBA" id="ARBA00022857"/>
    </source>
</evidence>
<dbReference type="NCBIfam" id="TIGR02032">
    <property type="entry name" value="GG-red-SF"/>
    <property type="match status" value="1"/>
</dbReference>